<protein>
    <submittedName>
        <fullName evidence="3">Universal stress protein UspA</fullName>
    </submittedName>
</protein>
<dbReference type="InterPro" id="IPR006015">
    <property type="entry name" value="Universal_stress_UspA"/>
</dbReference>
<gene>
    <name evidence="3" type="primary">uspA_3</name>
    <name evidence="3" type="ORF">Y10_30670</name>
</gene>
<dbReference type="PANTHER" id="PTHR46268">
    <property type="entry name" value="STRESS RESPONSE PROTEIN NHAX"/>
    <property type="match status" value="1"/>
</dbReference>
<comment type="caution">
    <text evidence="3">The sequence shown here is derived from an EMBL/GenBank/DDBJ whole genome shotgun (WGS) entry which is preliminary data.</text>
</comment>
<dbReference type="InterPro" id="IPR006016">
    <property type="entry name" value="UspA"/>
</dbReference>
<keyword evidence="4" id="KW-1185">Reference proteome</keyword>
<sequence length="272" mass="30719">MKKILVPTDFSEQAEYALETAALIAKKHNAELFIVHMVELPVHLLSADKNELPEAIFFLKLAHKHFETFLDKPYLKDITVHEMVKEESITEGINKVVAENDINLIVMGSSGASGVSEIFVGSNTEKVVRMAEAPVMVIKKPLKEINFKHMVYACSFLHNYHDTFKRAVKMAKEFGYTLHLLYVNTPNNFKTTHTIKDRINSFLSLEEVSNYTVNIYNDETIEEGILNFANSISADLLSVSTHGRRGLAHFFNGSLSEDLVNHAIRPVITLKI</sequence>
<reference evidence="3" key="1">
    <citation type="submission" date="2022-07" db="EMBL/GenBank/DDBJ databases">
        <title>Taxonomy of Novel Oxalotrophic and Methylotrophic Bacteria.</title>
        <authorList>
            <person name="Sahin N."/>
            <person name="Tani A."/>
        </authorList>
    </citation>
    <scope>NUCLEOTIDE SEQUENCE</scope>
    <source>
        <strain evidence="3">Y10</strain>
    </source>
</reference>
<dbReference type="CDD" id="cd00293">
    <property type="entry name" value="USP-like"/>
    <property type="match status" value="2"/>
</dbReference>
<dbReference type="Proteomes" id="UP001143543">
    <property type="component" value="Unassembled WGS sequence"/>
</dbReference>
<dbReference type="EMBL" id="BRVO01000004">
    <property type="protein sequence ID" value="GLB50699.1"/>
    <property type="molecule type" value="Genomic_DNA"/>
</dbReference>
<comment type="similarity">
    <text evidence="1">Belongs to the universal stress protein A family.</text>
</comment>
<feature type="domain" description="UspA" evidence="2">
    <location>
        <begin position="1"/>
        <end position="139"/>
    </location>
</feature>
<organism evidence="3 4">
    <name type="scientific">Neptunitalea lumnitzerae</name>
    <dbReference type="NCBI Taxonomy" id="2965509"/>
    <lineage>
        <taxon>Bacteria</taxon>
        <taxon>Pseudomonadati</taxon>
        <taxon>Bacteroidota</taxon>
        <taxon>Flavobacteriia</taxon>
        <taxon>Flavobacteriales</taxon>
        <taxon>Flavobacteriaceae</taxon>
        <taxon>Neptunitalea</taxon>
    </lineage>
</organism>
<evidence type="ECO:0000256" key="1">
    <source>
        <dbReference type="ARBA" id="ARBA00008791"/>
    </source>
</evidence>
<proteinExistence type="inferred from homology"/>
<accession>A0ABQ5MMS9</accession>
<dbReference type="RefSeq" id="WP_281766332.1">
    <property type="nucleotide sequence ID" value="NZ_BRVO01000004.1"/>
</dbReference>
<dbReference type="SUPFAM" id="SSF52402">
    <property type="entry name" value="Adenine nucleotide alpha hydrolases-like"/>
    <property type="match status" value="2"/>
</dbReference>
<dbReference type="PRINTS" id="PR01438">
    <property type="entry name" value="UNVRSLSTRESS"/>
</dbReference>
<evidence type="ECO:0000259" key="2">
    <source>
        <dbReference type="Pfam" id="PF00582"/>
    </source>
</evidence>
<name>A0ABQ5MMS9_9FLAO</name>
<evidence type="ECO:0000313" key="3">
    <source>
        <dbReference type="EMBL" id="GLB50699.1"/>
    </source>
</evidence>
<evidence type="ECO:0000313" key="4">
    <source>
        <dbReference type="Proteomes" id="UP001143543"/>
    </source>
</evidence>
<feature type="domain" description="UspA" evidence="2">
    <location>
        <begin position="147"/>
        <end position="269"/>
    </location>
</feature>
<dbReference type="Pfam" id="PF00582">
    <property type="entry name" value="Usp"/>
    <property type="match status" value="2"/>
</dbReference>
<dbReference type="InterPro" id="IPR014729">
    <property type="entry name" value="Rossmann-like_a/b/a_fold"/>
</dbReference>
<dbReference type="PANTHER" id="PTHR46268:SF6">
    <property type="entry name" value="UNIVERSAL STRESS PROTEIN UP12"/>
    <property type="match status" value="1"/>
</dbReference>
<dbReference type="Gene3D" id="3.40.50.620">
    <property type="entry name" value="HUPs"/>
    <property type="match status" value="2"/>
</dbReference>